<dbReference type="PANTHER" id="PTHR30373:SF2">
    <property type="entry name" value="UPF0603 PROTEIN YGCG"/>
    <property type="match status" value="1"/>
</dbReference>
<dbReference type="Proteomes" id="UP000694308">
    <property type="component" value="Unassembled WGS sequence"/>
</dbReference>
<evidence type="ECO:0000256" key="1">
    <source>
        <dbReference type="SAM" id="Phobius"/>
    </source>
</evidence>
<proteinExistence type="predicted"/>
<dbReference type="AlphaFoldDB" id="A0A949X3Q7"/>
<keyword evidence="1" id="KW-0812">Transmembrane</keyword>
<dbReference type="PANTHER" id="PTHR30373">
    <property type="entry name" value="UPF0603 PROTEIN YGCG"/>
    <property type="match status" value="1"/>
</dbReference>
<name>A0A949X3Q7_9CLOT</name>
<evidence type="ECO:0000313" key="4">
    <source>
        <dbReference type="Proteomes" id="UP000694308"/>
    </source>
</evidence>
<dbReference type="Pfam" id="PF04536">
    <property type="entry name" value="TPM_phosphatase"/>
    <property type="match status" value="1"/>
</dbReference>
<organism evidence="3 4">
    <name type="scientific">Clostridium thailandense</name>
    <dbReference type="NCBI Taxonomy" id="2794346"/>
    <lineage>
        <taxon>Bacteria</taxon>
        <taxon>Bacillati</taxon>
        <taxon>Bacillota</taxon>
        <taxon>Clostridia</taxon>
        <taxon>Eubacteriales</taxon>
        <taxon>Clostridiaceae</taxon>
        <taxon>Clostridium</taxon>
    </lineage>
</organism>
<dbReference type="RefSeq" id="WP_218322146.1">
    <property type="nucleotide sequence ID" value="NZ_JAEEGC010000108.1"/>
</dbReference>
<dbReference type="InterPro" id="IPR007621">
    <property type="entry name" value="TPM_dom"/>
</dbReference>
<gene>
    <name evidence="3" type="ORF">I6U48_19495</name>
</gene>
<comment type="caution">
    <text evidence="3">The sequence shown here is derived from an EMBL/GenBank/DDBJ whole genome shotgun (WGS) entry which is preliminary data.</text>
</comment>
<keyword evidence="1" id="KW-1133">Transmembrane helix</keyword>
<keyword evidence="4" id="KW-1185">Reference proteome</keyword>
<protein>
    <submittedName>
        <fullName evidence="3">TPM domain-containing protein</fullName>
    </submittedName>
</protein>
<sequence length="198" mass="22723">MLKKSILIFFFFMFVIVFFKVSVYSKATISSPKLDTYVVDNANILSKDILEKLNSNLKSLKVKTDVPVYIITINELYGTDIDKYCQELVSSWDIKGNYVILLTSLKEKQYRLVTSNDLKPYITNNTIKDLSSYFNTNKYEDGMLYVANNISSTINSNTNKISPFDPYNFIWLAAVATIIVFLIKKAYLIFLSMKASVK</sequence>
<evidence type="ECO:0000259" key="2">
    <source>
        <dbReference type="Pfam" id="PF04536"/>
    </source>
</evidence>
<feature type="transmembrane region" description="Helical" evidence="1">
    <location>
        <begin position="169"/>
        <end position="190"/>
    </location>
</feature>
<accession>A0A949X3Q7</accession>
<dbReference type="EMBL" id="JAEEGC010000108">
    <property type="protein sequence ID" value="MBV7275089.1"/>
    <property type="molecule type" value="Genomic_DNA"/>
</dbReference>
<reference evidence="3" key="1">
    <citation type="submission" date="2020-12" db="EMBL/GenBank/DDBJ databases">
        <title>Clostridium thailandense sp. nov., a novel acetogenic bacterium isolated from peat land soil in Thailand.</title>
        <authorList>
            <person name="Chaikitkaew S."/>
            <person name="Birkeland N.K."/>
        </authorList>
    </citation>
    <scope>NUCLEOTIDE SEQUENCE</scope>
    <source>
        <strain evidence="3">PL3</strain>
    </source>
</reference>
<feature type="domain" description="TPM" evidence="2">
    <location>
        <begin position="38"/>
        <end position="150"/>
    </location>
</feature>
<keyword evidence="1" id="KW-0472">Membrane</keyword>
<evidence type="ECO:0000313" key="3">
    <source>
        <dbReference type="EMBL" id="MBV7275089.1"/>
    </source>
</evidence>